<evidence type="ECO:0000313" key="3">
    <source>
        <dbReference type="Proteomes" id="UP000198832"/>
    </source>
</evidence>
<evidence type="ECO:0000256" key="1">
    <source>
        <dbReference type="SAM" id="Phobius"/>
    </source>
</evidence>
<dbReference type="OrthoDB" id="3789229at2"/>
<keyword evidence="1" id="KW-0812">Transmembrane</keyword>
<dbReference type="RefSeq" id="WP_091119856.1">
    <property type="nucleotide sequence ID" value="NZ_FOLB01000001.1"/>
</dbReference>
<dbReference type="Proteomes" id="UP000198832">
    <property type="component" value="Unassembled WGS sequence"/>
</dbReference>
<keyword evidence="3" id="KW-1185">Reference proteome</keyword>
<sequence>MSKPDLDNRYGSPNIAIKVMGTLVALAMVVLGAIWTFASSGTAQSFGPIVAGLGVALGYVVLIQKRH</sequence>
<feature type="transmembrane region" description="Helical" evidence="1">
    <location>
        <begin position="15"/>
        <end position="37"/>
    </location>
</feature>
<evidence type="ECO:0000313" key="2">
    <source>
        <dbReference type="EMBL" id="SFB80024.1"/>
    </source>
</evidence>
<dbReference type="AlphaFoldDB" id="A0A1I1DYX4"/>
<protein>
    <submittedName>
        <fullName evidence="2">Uncharacterized protein</fullName>
    </submittedName>
</protein>
<feature type="transmembrane region" description="Helical" evidence="1">
    <location>
        <begin position="43"/>
        <end position="62"/>
    </location>
</feature>
<dbReference type="STRING" id="574651.SAMN04487968_101570"/>
<reference evidence="2 3" key="1">
    <citation type="submission" date="2016-10" db="EMBL/GenBank/DDBJ databases">
        <authorList>
            <person name="de Groot N.N."/>
        </authorList>
    </citation>
    <scope>NUCLEOTIDE SEQUENCE [LARGE SCALE GENOMIC DNA]</scope>
    <source>
        <strain evidence="2 3">CGMCC 1.7056</strain>
    </source>
</reference>
<dbReference type="EMBL" id="FOLB01000001">
    <property type="protein sequence ID" value="SFB80024.1"/>
    <property type="molecule type" value="Genomic_DNA"/>
</dbReference>
<proteinExistence type="predicted"/>
<keyword evidence="1" id="KW-0472">Membrane</keyword>
<name>A0A1I1DYX4_9ACTN</name>
<organism evidence="2 3">
    <name type="scientific">Nocardioides terrae</name>
    <dbReference type="NCBI Taxonomy" id="574651"/>
    <lineage>
        <taxon>Bacteria</taxon>
        <taxon>Bacillati</taxon>
        <taxon>Actinomycetota</taxon>
        <taxon>Actinomycetes</taxon>
        <taxon>Propionibacteriales</taxon>
        <taxon>Nocardioidaceae</taxon>
        <taxon>Nocardioides</taxon>
    </lineage>
</organism>
<gene>
    <name evidence="2" type="ORF">SAMN04487968_101570</name>
</gene>
<accession>A0A1I1DYX4</accession>
<keyword evidence="1" id="KW-1133">Transmembrane helix</keyword>